<dbReference type="RefSeq" id="WP_131280484.1">
    <property type="nucleotide sequence ID" value="NZ_JBHSLR010000009.1"/>
</dbReference>
<dbReference type="EMBL" id="SJDT01000003">
    <property type="protein sequence ID" value="TBW22020.1"/>
    <property type="molecule type" value="Genomic_DNA"/>
</dbReference>
<dbReference type="SUPFAM" id="SSF48019">
    <property type="entry name" value="post-AAA+ oligomerization domain-like"/>
    <property type="match status" value="1"/>
</dbReference>
<gene>
    <name evidence="9" type="ORF">EZJ44_04065</name>
</gene>
<dbReference type="InterPro" id="IPR008921">
    <property type="entry name" value="DNA_pol3_clamp-load_cplx_C"/>
</dbReference>
<sequence length="321" mass="35126">MAVWESLELRPLILIKSGEPVYGDRATDHVKQQLRARDPNTDVTTIDAADYQNGQLQMLTTPTLFGEPRAVIIPNVEQATDAFLNDALEYVEMPEQDVVVLFRHNGGVRGKKLLDKLVAERVPTITINAVKQQAEKINAVMADVSAQGRTMSKPAVEALIDALGSDLRELLSATNQLLNDIPGNIGDDDVHKYFSGRIEANGYRVADALVTGDVGRAIELARHAMATGASPVSIVSSLALKFRSMALVLGQRSSKLGVKDTMQQWQRDRAKRELRYWSAEGLAQAICEIARADVDVKGGSRDAGYALERAILAVGRARRIR</sequence>
<evidence type="ECO:0000259" key="8">
    <source>
        <dbReference type="Pfam" id="PF21694"/>
    </source>
</evidence>
<proteinExistence type="inferred from homology"/>
<dbReference type="GO" id="GO:0003677">
    <property type="term" value="F:DNA binding"/>
    <property type="evidence" value="ECO:0007669"/>
    <property type="project" value="InterPro"/>
</dbReference>
<dbReference type="InterPro" id="IPR027417">
    <property type="entry name" value="P-loop_NTPase"/>
</dbReference>
<dbReference type="InterPro" id="IPR005790">
    <property type="entry name" value="DNA_polIII_delta"/>
</dbReference>
<evidence type="ECO:0000256" key="5">
    <source>
        <dbReference type="ARBA" id="ARBA00022932"/>
    </source>
</evidence>
<evidence type="ECO:0000256" key="3">
    <source>
        <dbReference type="ARBA" id="ARBA00022695"/>
    </source>
</evidence>
<evidence type="ECO:0000256" key="4">
    <source>
        <dbReference type="ARBA" id="ARBA00022705"/>
    </source>
</evidence>
<organism evidence="9 10">
    <name type="scientific">Arcanobacterium bovis</name>
    <dbReference type="NCBI Taxonomy" id="2529275"/>
    <lineage>
        <taxon>Bacteria</taxon>
        <taxon>Bacillati</taxon>
        <taxon>Actinomycetota</taxon>
        <taxon>Actinomycetes</taxon>
        <taxon>Actinomycetales</taxon>
        <taxon>Actinomycetaceae</taxon>
        <taxon>Arcanobacterium</taxon>
    </lineage>
</organism>
<reference evidence="9 10" key="1">
    <citation type="submission" date="2019-02" db="EMBL/GenBank/DDBJ databases">
        <title>Arcanobacterium bovis sp. nov., isolated from the milk of a cow with mastitis.</title>
        <authorList>
            <person name="Sammra O."/>
            <person name="Foster G."/>
            <person name="Hassan A."/>
            <person name="Alssahen M."/>
            <person name="Laemmler C."/>
            <person name="Borowiak M."/>
            <person name="Malorny B."/>
            <person name="Abdulmawjood A."/>
        </authorList>
    </citation>
    <scope>NUCLEOTIDE SEQUENCE [LARGE SCALE GENOMIC DNA]</scope>
    <source>
        <strain evidence="9 10">C605018/01/1</strain>
    </source>
</reference>
<evidence type="ECO:0000256" key="2">
    <source>
        <dbReference type="ARBA" id="ARBA00022679"/>
    </source>
</evidence>
<dbReference type="Pfam" id="PF21694">
    <property type="entry name" value="DNA_pol3_delta_C"/>
    <property type="match status" value="1"/>
</dbReference>
<dbReference type="Gene3D" id="1.20.272.10">
    <property type="match status" value="1"/>
</dbReference>
<dbReference type="InterPro" id="IPR048466">
    <property type="entry name" value="DNA_pol3_delta-like_C"/>
</dbReference>
<protein>
    <recommendedName>
        <fullName evidence="1">DNA-directed DNA polymerase</fullName>
        <ecNumber evidence="1">2.7.7.7</ecNumber>
    </recommendedName>
</protein>
<dbReference type="Proteomes" id="UP000293036">
    <property type="component" value="Unassembled WGS sequence"/>
</dbReference>
<evidence type="ECO:0000256" key="1">
    <source>
        <dbReference type="ARBA" id="ARBA00012417"/>
    </source>
</evidence>
<dbReference type="GO" id="GO:0003887">
    <property type="term" value="F:DNA-directed DNA polymerase activity"/>
    <property type="evidence" value="ECO:0007669"/>
    <property type="project" value="UniProtKB-KW"/>
</dbReference>
<evidence type="ECO:0000256" key="7">
    <source>
        <dbReference type="ARBA" id="ARBA00049244"/>
    </source>
</evidence>
<keyword evidence="4" id="KW-0235">DNA replication</keyword>
<feature type="domain" description="DNA polymerase III delta subunit-like C-terminal" evidence="8">
    <location>
        <begin position="200"/>
        <end position="312"/>
    </location>
</feature>
<keyword evidence="2" id="KW-0808">Transferase</keyword>
<dbReference type="NCBIfam" id="TIGR01128">
    <property type="entry name" value="holA"/>
    <property type="match status" value="1"/>
</dbReference>
<dbReference type="GO" id="GO:0006261">
    <property type="term" value="P:DNA-templated DNA replication"/>
    <property type="evidence" value="ECO:0007669"/>
    <property type="project" value="TreeGrafter"/>
</dbReference>
<evidence type="ECO:0000313" key="9">
    <source>
        <dbReference type="EMBL" id="TBW22020.1"/>
    </source>
</evidence>
<dbReference type="OrthoDB" id="8478864at2"/>
<keyword evidence="10" id="KW-1185">Reference proteome</keyword>
<comment type="catalytic activity">
    <reaction evidence="7">
        <text>DNA(n) + a 2'-deoxyribonucleoside 5'-triphosphate = DNA(n+1) + diphosphate</text>
        <dbReference type="Rhea" id="RHEA:22508"/>
        <dbReference type="Rhea" id="RHEA-COMP:17339"/>
        <dbReference type="Rhea" id="RHEA-COMP:17340"/>
        <dbReference type="ChEBI" id="CHEBI:33019"/>
        <dbReference type="ChEBI" id="CHEBI:61560"/>
        <dbReference type="ChEBI" id="CHEBI:173112"/>
        <dbReference type="EC" id="2.7.7.7"/>
    </reaction>
</comment>
<accession>A0A4Q9V1N3</accession>
<name>A0A4Q9V1N3_9ACTO</name>
<comment type="caution">
    <text evidence="9">The sequence shown here is derived from an EMBL/GenBank/DDBJ whole genome shotgun (WGS) entry which is preliminary data.</text>
</comment>
<dbReference type="AlphaFoldDB" id="A0A4Q9V1N3"/>
<keyword evidence="5" id="KW-0239">DNA-directed DNA polymerase</keyword>
<dbReference type="EC" id="2.7.7.7" evidence="1"/>
<dbReference type="GO" id="GO:0009360">
    <property type="term" value="C:DNA polymerase III complex"/>
    <property type="evidence" value="ECO:0007669"/>
    <property type="project" value="TreeGrafter"/>
</dbReference>
<keyword evidence="3" id="KW-0548">Nucleotidyltransferase</keyword>
<comment type="similarity">
    <text evidence="6">Belongs to the DNA polymerase HolA subunit family.</text>
</comment>
<dbReference type="Gene3D" id="3.40.50.300">
    <property type="entry name" value="P-loop containing nucleotide triphosphate hydrolases"/>
    <property type="match status" value="1"/>
</dbReference>
<evidence type="ECO:0000256" key="6">
    <source>
        <dbReference type="ARBA" id="ARBA00034754"/>
    </source>
</evidence>
<dbReference type="PANTHER" id="PTHR34388:SF1">
    <property type="entry name" value="DNA POLYMERASE III SUBUNIT DELTA"/>
    <property type="match status" value="1"/>
</dbReference>
<evidence type="ECO:0000313" key="10">
    <source>
        <dbReference type="Proteomes" id="UP000293036"/>
    </source>
</evidence>
<dbReference type="PANTHER" id="PTHR34388">
    <property type="entry name" value="DNA POLYMERASE III SUBUNIT DELTA"/>
    <property type="match status" value="1"/>
</dbReference>